<evidence type="ECO:0000313" key="2">
    <source>
        <dbReference type="Proteomes" id="UP000252255"/>
    </source>
</evidence>
<organism evidence="1 2">
    <name type="scientific">Thalassospira profundimaris</name>
    <dbReference type="NCBI Taxonomy" id="502049"/>
    <lineage>
        <taxon>Bacteria</taxon>
        <taxon>Pseudomonadati</taxon>
        <taxon>Pseudomonadota</taxon>
        <taxon>Alphaproteobacteria</taxon>
        <taxon>Rhodospirillales</taxon>
        <taxon>Thalassospiraceae</taxon>
        <taxon>Thalassospira</taxon>
    </lineage>
</organism>
<reference evidence="1 2" key="1">
    <citation type="submission" date="2014-07" db="EMBL/GenBank/DDBJ databases">
        <title>Draft genome sequence of Thalassospira profundimaris PR54-5.</title>
        <authorList>
            <person name="Lai Q."/>
            <person name="Shao Z."/>
        </authorList>
    </citation>
    <scope>NUCLEOTIDE SEQUENCE [LARGE SCALE GENOMIC DNA]</scope>
    <source>
        <strain evidence="1 2">PR54-5</strain>
    </source>
</reference>
<proteinExistence type="predicted"/>
<name>A0A367WXA0_9PROT</name>
<accession>A0A367WXA0</accession>
<protein>
    <submittedName>
        <fullName evidence="1">Uncharacterized protein</fullName>
    </submittedName>
</protein>
<dbReference type="EMBL" id="JPWI01000005">
    <property type="protein sequence ID" value="RCK46073.1"/>
    <property type="molecule type" value="Genomic_DNA"/>
</dbReference>
<comment type="caution">
    <text evidence="1">The sequence shown here is derived from an EMBL/GenBank/DDBJ whole genome shotgun (WGS) entry which is preliminary data.</text>
</comment>
<dbReference type="Proteomes" id="UP000252255">
    <property type="component" value="Unassembled WGS sequence"/>
</dbReference>
<gene>
    <name evidence="1" type="ORF">TH30_09565</name>
</gene>
<evidence type="ECO:0000313" key="1">
    <source>
        <dbReference type="EMBL" id="RCK46073.1"/>
    </source>
</evidence>
<dbReference type="AlphaFoldDB" id="A0A367WXA0"/>
<sequence>MIRKAALRLRAPRSMAGVFFFKDLYLKPIGLVAICTFILVRKVMNDAVKRCVWGFCEWAAPVLEV</sequence>